<comment type="caution">
    <text evidence="1">The sequence shown here is derived from an EMBL/GenBank/DDBJ whole genome shotgun (WGS) entry which is preliminary data.</text>
</comment>
<name>A0ABV9VVV6_9ACTN</name>
<reference evidence="2" key="1">
    <citation type="journal article" date="2019" name="Int. J. Syst. Evol. Microbiol.">
        <title>The Global Catalogue of Microorganisms (GCM) 10K type strain sequencing project: providing services to taxonomists for standard genome sequencing and annotation.</title>
        <authorList>
            <consortium name="The Broad Institute Genomics Platform"/>
            <consortium name="The Broad Institute Genome Sequencing Center for Infectious Disease"/>
            <person name="Wu L."/>
            <person name="Ma J."/>
        </authorList>
    </citation>
    <scope>NUCLEOTIDE SEQUENCE [LARGE SCALE GENOMIC DNA]</scope>
    <source>
        <strain evidence="2">CGMCC 4.7152</strain>
    </source>
</reference>
<dbReference type="Proteomes" id="UP001595912">
    <property type="component" value="Unassembled WGS sequence"/>
</dbReference>
<organism evidence="1 2">
    <name type="scientific">Dactylosporangium cerinum</name>
    <dbReference type="NCBI Taxonomy" id="1434730"/>
    <lineage>
        <taxon>Bacteria</taxon>
        <taxon>Bacillati</taxon>
        <taxon>Actinomycetota</taxon>
        <taxon>Actinomycetes</taxon>
        <taxon>Micromonosporales</taxon>
        <taxon>Micromonosporaceae</taxon>
        <taxon>Dactylosporangium</taxon>
    </lineage>
</organism>
<proteinExistence type="predicted"/>
<evidence type="ECO:0000313" key="1">
    <source>
        <dbReference type="EMBL" id="MFC5000537.1"/>
    </source>
</evidence>
<protein>
    <submittedName>
        <fullName evidence="1">Uncharacterized protein</fullName>
    </submittedName>
</protein>
<accession>A0ABV9VVV6</accession>
<keyword evidence="2" id="KW-1185">Reference proteome</keyword>
<sequence>MSDRIVFPGNPWPTGHAVEDLAWLGRLDPAGRLWFDLHIKSAEYYAEDPTYWDDDSDSEDDWNSKIVWGNYHACTISSTYWGHRGFVAATDAEPLALDTLAGRTFHVDRDPDRPDAVPDGVADEDIEDDDAAFGIYLLGHDAVGDHQIRFGARQGRTVFALDWQGRIALRYANSMAPFQYTFQATIGAVALDHVAVPSSLDDGAAEALLRRVLVDAAMFDLTGAGDRRRFVAR</sequence>
<gene>
    <name evidence="1" type="ORF">ACFPIJ_22210</name>
</gene>
<dbReference type="RefSeq" id="WP_380117090.1">
    <property type="nucleotide sequence ID" value="NZ_JBHSIU010000027.1"/>
</dbReference>
<dbReference type="EMBL" id="JBHSIU010000027">
    <property type="protein sequence ID" value="MFC5000537.1"/>
    <property type="molecule type" value="Genomic_DNA"/>
</dbReference>
<evidence type="ECO:0000313" key="2">
    <source>
        <dbReference type="Proteomes" id="UP001595912"/>
    </source>
</evidence>